<dbReference type="Gene3D" id="2.40.10.10">
    <property type="entry name" value="Trypsin-like serine proteases"/>
    <property type="match status" value="1"/>
</dbReference>
<reference evidence="6" key="1">
    <citation type="journal article" date="2023" name="Insect Mol. Biol.">
        <title>Genome sequencing provides insights into the evolution of gene families encoding plant cell wall-degrading enzymes in longhorned beetles.</title>
        <authorList>
            <person name="Shin N.R."/>
            <person name="Okamura Y."/>
            <person name="Kirsch R."/>
            <person name="Pauchet Y."/>
        </authorList>
    </citation>
    <scope>NUCLEOTIDE SEQUENCE</scope>
    <source>
        <strain evidence="6">MMC_N1</strain>
    </source>
</reference>
<evidence type="ECO:0000259" key="5">
    <source>
        <dbReference type="PROSITE" id="PS50240"/>
    </source>
</evidence>
<dbReference type="PANTHER" id="PTHR24276">
    <property type="entry name" value="POLYSERASE-RELATED"/>
    <property type="match status" value="1"/>
</dbReference>
<dbReference type="PROSITE" id="PS00135">
    <property type="entry name" value="TRYPSIN_SER"/>
    <property type="match status" value="1"/>
</dbReference>
<evidence type="ECO:0000313" key="6">
    <source>
        <dbReference type="EMBL" id="KAJ8976741.1"/>
    </source>
</evidence>
<gene>
    <name evidence="6" type="ORF">NQ317_004292</name>
</gene>
<dbReference type="EMBL" id="JAPWTJ010000636">
    <property type="protein sequence ID" value="KAJ8976741.1"/>
    <property type="molecule type" value="Genomic_DNA"/>
</dbReference>
<accession>A0ABQ9JEU2</accession>
<evidence type="ECO:0000256" key="4">
    <source>
        <dbReference type="ARBA" id="ARBA00023157"/>
    </source>
</evidence>
<keyword evidence="3" id="KW-0720">Serine protease</keyword>
<evidence type="ECO:0000256" key="2">
    <source>
        <dbReference type="ARBA" id="ARBA00022801"/>
    </source>
</evidence>
<dbReference type="InterPro" id="IPR050430">
    <property type="entry name" value="Peptidase_S1"/>
</dbReference>
<evidence type="ECO:0000313" key="7">
    <source>
        <dbReference type="Proteomes" id="UP001162164"/>
    </source>
</evidence>
<evidence type="ECO:0000256" key="3">
    <source>
        <dbReference type="ARBA" id="ARBA00022825"/>
    </source>
</evidence>
<dbReference type="SUPFAM" id="SSF50494">
    <property type="entry name" value="Trypsin-like serine proteases"/>
    <property type="match status" value="1"/>
</dbReference>
<dbReference type="Proteomes" id="UP001162164">
    <property type="component" value="Unassembled WGS sequence"/>
</dbReference>
<feature type="domain" description="Peptidase S1" evidence="5">
    <location>
        <begin position="1"/>
        <end position="92"/>
    </location>
</feature>
<keyword evidence="1" id="KW-0645">Protease</keyword>
<keyword evidence="7" id="KW-1185">Reference proteome</keyword>
<dbReference type="InterPro" id="IPR043504">
    <property type="entry name" value="Peptidase_S1_PA_chymotrypsin"/>
</dbReference>
<protein>
    <recommendedName>
        <fullName evidence="5">Peptidase S1 domain-containing protein</fullName>
    </recommendedName>
</protein>
<proteinExistence type="predicted"/>
<comment type="caution">
    <text evidence="6">The sequence shown here is derived from an EMBL/GenBank/DDBJ whole genome shotgun (WGS) entry which is preliminary data.</text>
</comment>
<dbReference type="PANTHER" id="PTHR24276:SF91">
    <property type="entry name" value="AT26814P-RELATED"/>
    <property type="match status" value="1"/>
</dbReference>
<keyword evidence="4" id="KW-1015">Disulfide bond</keyword>
<dbReference type="InterPro" id="IPR009003">
    <property type="entry name" value="Peptidase_S1_PA"/>
</dbReference>
<dbReference type="Pfam" id="PF00089">
    <property type="entry name" value="Trypsin"/>
    <property type="match status" value="1"/>
</dbReference>
<evidence type="ECO:0000256" key="1">
    <source>
        <dbReference type="ARBA" id="ARBA00022670"/>
    </source>
</evidence>
<organism evidence="6 7">
    <name type="scientific">Molorchus minor</name>
    <dbReference type="NCBI Taxonomy" id="1323400"/>
    <lineage>
        <taxon>Eukaryota</taxon>
        <taxon>Metazoa</taxon>
        <taxon>Ecdysozoa</taxon>
        <taxon>Arthropoda</taxon>
        <taxon>Hexapoda</taxon>
        <taxon>Insecta</taxon>
        <taxon>Pterygota</taxon>
        <taxon>Neoptera</taxon>
        <taxon>Endopterygota</taxon>
        <taxon>Coleoptera</taxon>
        <taxon>Polyphaga</taxon>
        <taxon>Cucujiformia</taxon>
        <taxon>Chrysomeloidea</taxon>
        <taxon>Cerambycidae</taxon>
        <taxon>Lamiinae</taxon>
        <taxon>Monochamini</taxon>
        <taxon>Molorchus</taxon>
    </lineage>
</organism>
<dbReference type="PROSITE" id="PS50240">
    <property type="entry name" value="TRYPSIN_DOM"/>
    <property type="match status" value="1"/>
</dbReference>
<keyword evidence="2" id="KW-0378">Hydrolase</keyword>
<dbReference type="InterPro" id="IPR033116">
    <property type="entry name" value="TRYPSIN_SER"/>
</dbReference>
<dbReference type="InterPro" id="IPR001254">
    <property type="entry name" value="Trypsin_dom"/>
</dbReference>
<name>A0ABQ9JEU2_9CUCU</name>
<sequence length="92" mass="9123">MTSDSATDASDILQAVNITVITNAACQQTYGSAIISSTICTSGGIGVCSGDSGSPLVVAGMQIGIVSFGSTFGCSAGYPSAFARVSSFKKLD</sequence>